<dbReference type="Pfam" id="PF00176">
    <property type="entry name" value="SNF2-rel_dom"/>
    <property type="match status" value="1"/>
</dbReference>
<feature type="region of interest" description="Disordered" evidence="5">
    <location>
        <begin position="1"/>
        <end position="20"/>
    </location>
</feature>
<dbReference type="CDD" id="cd18793">
    <property type="entry name" value="SF2_C_SNF"/>
    <property type="match status" value="1"/>
</dbReference>
<dbReference type="InterPro" id="IPR027417">
    <property type="entry name" value="P-loop_NTPase"/>
</dbReference>
<dbReference type="GO" id="GO:0004386">
    <property type="term" value="F:helicase activity"/>
    <property type="evidence" value="ECO:0007669"/>
    <property type="project" value="UniProtKB-KW"/>
</dbReference>
<evidence type="ECO:0000256" key="4">
    <source>
        <dbReference type="ARBA" id="ARBA00022840"/>
    </source>
</evidence>
<evidence type="ECO:0000256" key="3">
    <source>
        <dbReference type="ARBA" id="ARBA00022806"/>
    </source>
</evidence>
<accession>F0X7N4</accession>
<dbReference type="PANTHER" id="PTHR45626:SF17">
    <property type="entry name" value="HELICASE-LIKE TRANSCRIPTION FACTOR"/>
    <property type="match status" value="1"/>
</dbReference>
<feature type="compositionally biased region" description="Basic and acidic residues" evidence="5">
    <location>
        <begin position="130"/>
        <end position="142"/>
    </location>
</feature>
<evidence type="ECO:0000313" key="8">
    <source>
        <dbReference type="Proteomes" id="UP000007796"/>
    </source>
</evidence>
<dbReference type="SUPFAM" id="SSF52540">
    <property type="entry name" value="P-loop containing nucleoside triphosphate hydrolases"/>
    <property type="match status" value="2"/>
</dbReference>
<dbReference type="EMBL" id="GL629729">
    <property type="protein sequence ID" value="EFX06340.1"/>
    <property type="molecule type" value="Genomic_DNA"/>
</dbReference>
<evidence type="ECO:0000256" key="2">
    <source>
        <dbReference type="ARBA" id="ARBA00022801"/>
    </source>
</evidence>
<dbReference type="InParanoid" id="F0X7N4"/>
<dbReference type="GO" id="GO:0008094">
    <property type="term" value="F:ATP-dependent activity, acting on DNA"/>
    <property type="evidence" value="ECO:0007669"/>
    <property type="project" value="TreeGrafter"/>
</dbReference>
<dbReference type="STRING" id="655863.F0X7N4"/>
<dbReference type="GO" id="GO:0016787">
    <property type="term" value="F:hydrolase activity"/>
    <property type="evidence" value="ECO:0007669"/>
    <property type="project" value="UniProtKB-KW"/>
</dbReference>
<dbReference type="GO" id="GO:0005524">
    <property type="term" value="F:ATP binding"/>
    <property type="evidence" value="ECO:0007669"/>
    <property type="project" value="UniProtKB-KW"/>
</dbReference>
<dbReference type="Pfam" id="PF00271">
    <property type="entry name" value="Helicase_C"/>
    <property type="match status" value="1"/>
</dbReference>
<proteinExistence type="predicted"/>
<organism evidence="8">
    <name type="scientific">Grosmannia clavigera (strain kw1407 / UAMH 11150)</name>
    <name type="common">Blue stain fungus</name>
    <name type="synonym">Graphiocladiella clavigera</name>
    <dbReference type="NCBI Taxonomy" id="655863"/>
    <lineage>
        <taxon>Eukaryota</taxon>
        <taxon>Fungi</taxon>
        <taxon>Dikarya</taxon>
        <taxon>Ascomycota</taxon>
        <taxon>Pezizomycotina</taxon>
        <taxon>Sordariomycetes</taxon>
        <taxon>Sordariomycetidae</taxon>
        <taxon>Ophiostomatales</taxon>
        <taxon>Ophiostomataceae</taxon>
        <taxon>Leptographium</taxon>
    </lineage>
</organism>
<feature type="region of interest" description="Disordered" evidence="5">
    <location>
        <begin position="123"/>
        <end position="204"/>
    </location>
</feature>
<dbReference type="SMART" id="SM00490">
    <property type="entry name" value="HELICc"/>
    <property type="match status" value="1"/>
</dbReference>
<keyword evidence="1" id="KW-0547">Nucleotide-binding</keyword>
<keyword evidence="2" id="KW-0378">Hydrolase</keyword>
<gene>
    <name evidence="7" type="ORF">CMQ_6661</name>
</gene>
<keyword evidence="4" id="KW-0067">ATP-binding</keyword>
<feature type="compositionally biased region" description="Polar residues" evidence="5">
    <location>
        <begin position="1"/>
        <end position="16"/>
    </location>
</feature>
<feature type="compositionally biased region" description="Low complexity" evidence="5">
    <location>
        <begin position="181"/>
        <end position="197"/>
    </location>
</feature>
<dbReference type="PANTHER" id="PTHR45626">
    <property type="entry name" value="TRANSCRIPTION TERMINATION FACTOR 2-RELATED"/>
    <property type="match status" value="1"/>
</dbReference>
<dbReference type="GO" id="GO:0006281">
    <property type="term" value="P:DNA repair"/>
    <property type="evidence" value="ECO:0007669"/>
    <property type="project" value="TreeGrafter"/>
</dbReference>
<evidence type="ECO:0000256" key="5">
    <source>
        <dbReference type="SAM" id="MobiDB-lite"/>
    </source>
</evidence>
<dbReference type="Gene3D" id="3.40.50.300">
    <property type="entry name" value="P-loop containing nucleotide triphosphate hydrolases"/>
    <property type="match status" value="2"/>
</dbReference>
<dbReference type="GO" id="GO:0005634">
    <property type="term" value="C:nucleus"/>
    <property type="evidence" value="ECO:0007669"/>
    <property type="project" value="TreeGrafter"/>
</dbReference>
<keyword evidence="8" id="KW-1185">Reference proteome</keyword>
<dbReference type="eggNOG" id="ENOG502SZVV">
    <property type="taxonomic scope" value="Eukaryota"/>
</dbReference>
<feature type="domain" description="Helicase C-terminal" evidence="6">
    <location>
        <begin position="855"/>
        <end position="952"/>
    </location>
</feature>
<feature type="region of interest" description="Disordered" evidence="5">
    <location>
        <begin position="61"/>
        <end position="80"/>
    </location>
</feature>
<dbReference type="Proteomes" id="UP000007796">
    <property type="component" value="Unassembled WGS sequence"/>
</dbReference>
<dbReference type="InterPro" id="IPR001650">
    <property type="entry name" value="Helicase_C-like"/>
</dbReference>
<name>F0X7N4_GROCL</name>
<dbReference type="InterPro" id="IPR050628">
    <property type="entry name" value="SNF2_RAD54_helicase_TF"/>
</dbReference>
<dbReference type="AlphaFoldDB" id="F0X7N4"/>
<sequence>MPSQGSPMLARSATQPPQTPINLAKRTLQEVDHYGGVPLYKKQANLAPRLWFTLRDRQFEQAAENEQETDQGHPIMPSIESSLSDQPEMIIPKTNIPVANRASAICESPVALIPVAQSQAAQSPAAGGLESKEPIEQREAKSETNISCDDLAPEESENDSFGPVTPRAPSTPKKRIKSLKPTKAPKSTKSPKLPKPTVAVGTAVPPFTPVRSALTQTETIVIEDDDEGNSRKNSAAVPGSLEEADELNELMVETDQAFPLTVKEEHELWLHACRFFGHDARDCDPQNPEHRHRVVGLKLTLRPDQMWSVFRMLAASELTGLHGTLLADGFGLGKTLQATAVAVVAALVHMAKLEVMKEWAADDDRHPFCRRHLPQPNKGRPQTEGAECPSGTYRLGFACPCVKRLPTNRLMDTLPGPGALFIVPPSLLAHWTTKLAAVPCPLVVVPSSVALANAFKIGSTIGQIQQAHERYNPGFPQAEMRGSILKTDVAFPFQPSMVFIDEAHKVKGKDTLLWKTVRKMVCRSQYPLFVYPCSATPTPKDPNDLECFVDILASPYGSGELRASLLSSIPSWLQRRTLNQKKLVDALQAWYAQSRSLVSQVEAMSREAHDESATGQLVHEKRRTDLRKQAEVATTRRLALFRLVAVARAGDHEFLGKFPIQKLPPLEIEERLCPTDESVRDLVSELSRNVAGQIREQYHEYVLAAQQKKRRHKRKDSPGDNRILTLEEFASRRSTDRGPHAIFYDLQLCAVFPALARYMQMSPPLVGRYGRKFEFRTRDFEGFQQPLPNDSQSWTNTPYWPHIANFCAYSSKLYTLYGILDSMRIDTTPHRLLSGAKVVLAKSAVVFTSRPLVAYTVALALHHHYGGRLPVSLVLDTTSQQMRRQLLAPFEGPVVKEMASTDDAGVSRVLIATIGTSAEGLDLTRASYAFILEPYWNHDQERQALGRVLRAGQCAQTHLYKLVCPDNIAERLIQCRQMGRRAATQGWDMQEALGSFLQEN</sequence>
<protein>
    <submittedName>
        <fullName evidence="7">DNA/RNA helicase</fullName>
    </submittedName>
</protein>
<dbReference type="OrthoDB" id="4161342at2759"/>
<dbReference type="InterPro" id="IPR049730">
    <property type="entry name" value="SNF2/RAD54-like_C"/>
</dbReference>
<evidence type="ECO:0000313" key="7">
    <source>
        <dbReference type="EMBL" id="EFX06340.1"/>
    </source>
</evidence>
<dbReference type="RefSeq" id="XP_014175822.1">
    <property type="nucleotide sequence ID" value="XM_014320347.1"/>
</dbReference>
<keyword evidence="3 7" id="KW-0347">Helicase</keyword>
<evidence type="ECO:0000256" key="1">
    <source>
        <dbReference type="ARBA" id="ARBA00022741"/>
    </source>
</evidence>
<evidence type="ECO:0000259" key="6">
    <source>
        <dbReference type="SMART" id="SM00490"/>
    </source>
</evidence>
<reference evidence="7 8" key="1">
    <citation type="journal article" date="2011" name="Proc. Natl. Acad. Sci. U.S.A.">
        <title>Genome and transcriptome analyses of the mountain pine beetle-fungal symbiont Grosmannia clavigera, a lodgepole pine pathogen.</title>
        <authorList>
            <person name="DiGuistini S."/>
            <person name="Wang Y."/>
            <person name="Liao N.Y."/>
            <person name="Taylor G."/>
            <person name="Tanguay P."/>
            <person name="Feau N."/>
            <person name="Henrissat B."/>
            <person name="Chan S.K."/>
            <person name="Hesse-Orce U."/>
            <person name="Alamouti S.M."/>
            <person name="Tsui C.K.M."/>
            <person name="Docking R.T."/>
            <person name="Levasseur A."/>
            <person name="Haridas S."/>
            <person name="Robertson G."/>
            <person name="Birol I."/>
            <person name="Holt R.A."/>
            <person name="Marra M.A."/>
            <person name="Hamelin R.C."/>
            <person name="Hirst M."/>
            <person name="Jones S.J.M."/>
            <person name="Bohlmann J."/>
            <person name="Breuil C."/>
        </authorList>
    </citation>
    <scope>NUCLEOTIDE SEQUENCE [LARGE SCALE GENOMIC DNA]</scope>
    <source>
        <strain evidence="8">kw1407 / UAMH 11150</strain>
    </source>
</reference>
<dbReference type="GeneID" id="25980119"/>
<dbReference type="InterPro" id="IPR000330">
    <property type="entry name" value="SNF2_N"/>
</dbReference>
<dbReference type="HOGENOM" id="CLU_299764_0_0_1"/>